<organism evidence="14 15">
    <name type="scientific">Massiliimalia timonensis</name>
    <dbReference type="NCBI Taxonomy" id="1987501"/>
    <lineage>
        <taxon>Bacteria</taxon>
        <taxon>Bacillati</taxon>
        <taxon>Bacillota</taxon>
        <taxon>Clostridia</taxon>
        <taxon>Eubacteriales</taxon>
        <taxon>Oscillospiraceae</taxon>
        <taxon>Massiliimalia</taxon>
    </lineage>
</organism>
<dbReference type="SMART" id="SM00342">
    <property type="entry name" value="HTH_ARAC"/>
    <property type="match status" value="1"/>
</dbReference>
<accession>A0A8J6PDN0</accession>
<dbReference type="InterPro" id="IPR041522">
    <property type="entry name" value="CdaR_GGDEF"/>
</dbReference>
<dbReference type="PROSITE" id="PS01124">
    <property type="entry name" value="HTH_ARAC_FAMILY_2"/>
    <property type="match status" value="1"/>
</dbReference>
<dbReference type="CDD" id="cd17536">
    <property type="entry name" value="REC_YesN-like"/>
    <property type="match status" value="1"/>
</dbReference>
<keyword evidence="3" id="KW-0963">Cytoplasm</keyword>
<keyword evidence="7" id="KW-0238">DNA-binding</keyword>
<sequence>MYKALVVDDEPIILEGFDNLISWEEFGIEISAKAENGKAALQIVREEEIDLLITDIRMPEMSGLELLKTIRQEGKSIKVIILSGYDDFQYVKEASKYGIENYLLKPIEENELEETLLHLTEKLENEQKQQNRLQESYQLLRSNILYRWITGAIGEEELTMRAEFLDISLEKQWYQVCACHSVGELNNEHITYLEQLLGCFWTGEKPVVFITLHGELLFLFSWDGSKENVPDLETCFLKHQSKISAKFQSDVFIAVGSMEEGWQGAVKSYQEAKKLLDYRMIMPANSVVSAPRLKDGLPRSVKHISWNKLDDLISSGEEEKACLFLEKIFSDLSVSATPENIRTLTCEILFYLSKDFSGNSEIFSEESLREILYTVDMQVLLVRLKKCVEQVIRWRNSIHAEENPVVMAVMDYVHKHYHEELSLKILAQKYKVNAAYLGQLFKHEIGELFSAYLCRIRIENAKLLLRETSMKTNEISERTGFANTNYFSNTFKKMTGIYPSEYRTMSQLSE</sequence>
<dbReference type="SUPFAM" id="SSF52172">
    <property type="entry name" value="CheY-like"/>
    <property type="match status" value="1"/>
</dbReference>
<proteinExistence type="predicted"/>
<dbReference type="InterPro" id="IPR011006">
    <property type="entry name" value="CheY-like_superfamily"/>
</dbReference>
<gene>
    <name evidence="14" type="ORF">H8702_09225</name>
</gene>
<evidence type="ECO:0000313" key="15">
    <source>
        <dbReference type="Proteomes" id="UP000632659"/>
    </source>
</evidence>
<dbReference type="PROSITE" id="PS50110">
    <property type="entry name" value="RESPONSE_REGULATORY"/>
    <property type="match status" value="1"/>
</dbReference>
<evidence type="ECO:0000256" key="1">
    <source>
        <dbReference type="ARBA" id="ARBA00004496"/>
    </source>
</evidence>
<keyword evidence="8" id="KW-0804">Transcription</keyword>
<evidence type="ECO:0000256" key="4">
    <source>
        <dbReference type="ARBA" id="ARBA00022553"/>
    </source>
</evidence>
<keyword evidence="6" id="KW-0805">Transcription regulation</keyword>
<feature type="coiled-coil region" evidence="11">
    <location>
        <begin position="109"/>
        <end position="143"/>
    </location>
</feature>
<keyword evidence="4 10" id="KW-0597">Phosphoprotein</keyword>
<evidence type="ECO:0000256" key="6">
    <source>
        <dbReference type="ARBA" id="ARBA00023015"/>
    </source>
</evidence>
<dbReference type="Pfam" id="PF12833">
    <property type="entry name" value="HTH_18"/>
    <property type="match status" value="1"/>
</dbReference>
<evidence type="ECO:0000256" key="7">
    <source>
        <dbReference type="ARBA" id="ARBA00023125"/>
    </source>
</evidence>
<evidence type="ECO:0000256" key="5">
    <source>
        <dbReference type="ARBA" id="ARBA00023012"/>
    </source>
</evidence>
<dbReference type="Proteomes" id="UP000632659">
    <property type="component" value="Unassembled WGS sequence"/>
</dbReference>
<dbReference type="PANTHER" id="PTHR42713">
    <property type="entry name" value="HISTIDINE KINASE-RELATED"/>
    <property type="match status" value="1"/>
</dbReference>
<dbReference type="AlphaFoldDB" id="A0A8J6PDN0"/>
<dbReference type="PANTHER" id="PTHR42713:SF3">
    <property type="entry name" value="TRANSCRIPTIONAL REGULATORY PROTEIN HPTR"/>
    <property type="match status" value="1"/>
</dbReference>
<dbReference type="Gene3D" id="1.10.10.60">
    <property type="entry name" value="Homeodomain-like"/>
    <property type="match status" value="2"/>
</dbReference>
<dbReference type="InterPro" id="IPR020449">
    <property type="entry name" value="Tscrpt_reg_AraC-type_HTH"/>
</dbReference>
<evidence type="ECO:0000256" key="8">
    <source>
        <dbReference type="ARBA" id="ARBA00023163"/>
    </source>
</evidence>
<dbReference type="GO" id="GO:0003700">
    <property type="term" value="F:DNA-binding transcription factor activity"/>
    <property type="evidence" value="ECO:0007669"/>
    <property type="project" value="InterPro"/>
</dbReference>
<dbReference type="InterPro" id="IPR018060">
    <property type="entry name" value="HTH_AraC"/>
</dbReference>
<dbReference type="Pfam" id="PF00072">
    <property type="entry name" value="Response_reg"/>
    <property type="match status" value="1"/>
</dbReference>
<comment type="caution">
    <text evidence="14">The sequence shown here is derived from an EMBL/GenBank/DDBJ whole genome shotgun (WGS) entry which is preliminary data.</text>
</comment>
<protein>
    <recommendedName>
        <fullName evidence="2">Stage 0 sporulation protein A homolog</fullName>
    </recommendedName>
</protein>
<keyword evidence="11" id="KW-0175">Coiled coil</keyword>
<dbReference type="Gene3D" id="3.40.50.2300">
    <property type="match status" value="1"/>
</dbReference>
<feature type="domain" description="HTH araC/xylS-type" evidence="12">
    <location>
        <begin position="407"/>
        <end position="505"/>
    </location>
</feature>
<dbReference type="RefSeq" id="WP_093987690.1">
    <property type="nucleotide sequence ID" value="NZ_FYDD01000002.1"/>
</dbReference>
<name>A0A8J6PDN0_9FIRM</name>
<dbReference type="GO" id="GO:0005737">
    <property type="term" value="C:cytoplasm"/>
    <property type="evidence" value="ECO:0007669"/>
    <property type="project" value="UniProtKB-SubCell"/>
</dbReference>
<evidence type="ECO:0000256" key="2">
    <source>
        <dbReference type="ARBA" id="ARBA00018672"/>
    </source>
</evidence>
<comment type="subcellular location">
    <subcellularLocation>
        <location evidence="1">Cytoplasm</location>
    </subcellularLocation>
</comment>
<evidence type="ECO:0000259" key="13">
    <source>
        <dbReference type="PROSITE" id="PS50110"/>
    </source>
</evidence>
<dbReference type="GO" id="GO:0000160">
    <property type="term" value="P:phosphorelay signal transduction system"/>
    <property type="evidence" value="ECO:0007669"/>
    <property type="project" value="UniProtKB-KW"/>
</dbReference>
<dbReference type="SMART" id="SM00448">
    <property type="entry name" value="REC"/>
    <property type="match status" value="1"/>
</dbReference>
<comment type="function">
    <text evidence="9">May play the central regulatory role in sporulation. It may be an element of the effector pathway responsible for the activation of sporulation genes in response to nutritional stress. Spo0A may act in concert with spo0H (a sigma factor) to control the expression of some genes that are critical to the sporulation process.</text>
</comment>
<keyword evidence="15" id="KW-1185">Reference proteome</keyword>
<evidence type="ECO:0000256" key="3">
    <source>
        <dbReference type="ARBA" id="ARBA00022490"/>
    </source>
</evidence>
<dbReference type="InterPro" id="IPR001789">
    <property type="entry name" value="Sig_transdc_resp-reg_receiver"/>
</dbReference>
<dbReference type="GO" id="GO:0043565">
    <property type="term" value="F:sequence-specific DNA binding"/>
    <property type="evidence" value="ECO:0007669"/>
    <property type="project" value="InterPro"/>
</dbReference>
<dbReference type="InterPro" id="IPR051552">
    <property type="entry name" value="HptR"/>
</dbReference>
<dbReference type="InterPro" id="IPR009057">
    <property type="entry name" value="Homeodomain-like_sf"/>
</dbReference>
<evidence type="ECO:0000256" key="9">
    <source>
        <dbReference type="ARBA" id="ARBA00024867"/>
    </source>
</evidence>
<dbReference type="OrthoDB" id="159632at2"/>
<dbReference type="Pfam" id="PF17853">
    <property type="entry name" value="GGDEF_2"/>
    <property type="match status" value="1"/>
</dbReference>
<dbReference type="PRINTS" id="PR00032">
    <property type="entry name" value="HTHARAC"/>
</dbReference>
<dbReference type="EMBL" id="JACRTL010000005">
    <property type="protein sequence ID" value="MBC8611288.1"/>
    <property type="molecule type" value="Genomic_DNA"/>
</dbReference>
<dbReference type="SUPFAM" id="SSF46689">
    <property type="entry name" value="Homeodomain-like"/>
    <property type="match status" value="1"/>
</dbReference>
<reference evidence="14" key="1">
    <citation type="submission" date="2020-08" db="EMBL/GenBank/DDBJ databases">
        <title>Genome public.</title>
        <authorList>
            <person name="Liu C."/>
            <person name="Sun Q."/>
        </authorList>
    </citation>
    <scope>NUCLEOTIDE SEQUENCE</scope>
    <source>
        <strain evidence="14">NSJ-15</strain>
    </source>
</reference>
<feature type="domain" description="Response regulatory" evidence="13">
    <location>
        <begin position="3"/>
        <end position="120"/>
    </location>
</feature>
<evidence type="ECO:0000259" key="12">
    <source>
        <dbReference type="PROSITE" id="PS01124"/>
    </source>
</evidence>
<evidence type="ECO:0000256" key="11">
    <source>
        <dbReference type="SAM" id="Coils"/>
    </source>
</evidence>
<evidence type="ECO:0000313" key="14">
    <source>
        <dbReference type="EMBL" id="MBC8611288.1"/>
    </source>
</evidence>
<evidence type="ECO:0000256" key="10">
    <source>
        <dbReference type="PROSITE-ProRule" id="PRU00169"/>
    </source>
</evidence>
<feature type="modified residue" description="4-aspartylphosphate" evidence="10">
    <location>
        <position position="55"/>
    </location>
</feature>
<keyword evidence="5" id="KW-0902">Two-component regulatory system</keyword>